<comment type="caution">
    <text evidence="2">The sequence shown here is derived from an EMBL/GenBank/DDBJ whole genome shotgun (WGS) entry which is preliminary data.</text>
</comment>
<feature type="transmembrane region" description="Helical" evidence="1">
    <location>
        <begin position="80"/>
        <end position="104"/>
    </location>
</feature>
<feature type="transmembrane region" description="Helical" evidence="1">
    <location>
        <begin position="37"/>
        <end position="59"/>
    </location>
</feature>
<dbReference type="RefSeq" id="WP_302110735.1">
    <property type="nucleotide sequence ID" value="NZ_JAUKTR010000006.1"/>
</dbReference>
<keyword evidence="3" id="KW-1185">Reference proteome</keyword>
<sequence>MRSTSLTLRREAFLLVFLLVVMTVGAIFDVMLDGGVIVVSLDIGLLFAVLGLMFPWAVWRGERPFDVSPLWLLPIHRRTAALARTMAGGLWLVVICQSIFIWYAGLAIISGGGFPTHEVRYLVTSGGALQRISWTPEVWQWLTVFAAPLVTYLFASAALLSLRYPIRWLAGGLIATLILAIVAPNGFMESVIERLMLGPLGFDHVLTGGREDIEMLVRLPTGETGVAWRRLPDAERWLAALAAWLGLALAALVAAASRSRRL</sequence>
<evidence type="ECO:0000256" key="1">
    <source>
        <dbReference type="SAM" id="Phobius"/>
    </source>
</evidence>
<gene>
    <name evidence="2" type="ORF">Q0812_12775</name>
</gene>
<keyword evidence="1" id="KW-1133">Transmembrane helix</keyword>
<proteinExistence type="predicted"/>
<dbReference type="Proteomes" id="UP001169063">
    <property type="component" value="Unassembled WGS sequence"/>
</dbReference>
<protein>
    <submittedName>
        <fullName evidence="2">Uncharacterized protein</fullName>
    </submittedName>
</protein>
<organism evidence="2 3">
    <name type="scientific">Peiella sedimenti</name>
    <dbReference type="NCBI Taxonomy" id="3061083"/>
    <lineage>
        <taxon>Bacteria</taxon>
        <taxon>Pseudomonadati</taxon>
        <taxon>Pseudomonadota</taxon>
        <taxon>Alphaproteobacteria</taxon>
        <taxon>Caulobacterales</taxon>
        <taxon>Caulobacteraceae</taxon>
        <taxon>Peiella</taxon>
    </lineage>
</organism>
<feature type="transmembrane region" description="Helical" evidence="1">
    <location>
        <begin position="12"/>
        <end position="31"/>
    </location>
</feature>
<feature type="transmembrane region" description="Helical" evidence="1">
    <location>
        <begin position="138"/>
        <end position="161"/>
    </location>
</feature>
<feature type="transmembrane region" description="Helical" evidence="1">
    <location>
        <begin position="237"/>
        <end position="256"/>
    </location>
</feature>
<evidence type="ECO:0000313" key="3">
    <source>
        <dbReference type="Proteomes" id="UP001169063"/>
    </source>
</evidence>
<feature type="transmembrane region" description="Helical" evidence="1">
    <location>
        <begin position="168"/>
        <end position="187"/>
    </location>
</feature>
<reference evidence="2" key="1">
    <citation type="submission" date="2023-07" db="EMBL/GenBank/DDBJ databases">
        <title>Brevundimonas soil sp. nov., isolated from the soil of chemical plant.</title>
        <authorList>
            <person name="Wu N."/>
        </authorList>
    </citation>
    <scope>NUCLEOTIDE SEQUENCE</scope>
    <source>
        <strain evidence="2">XZ-24</strain>
    </source>
</reference>
<keyword evidence="1" id="KW-0472">Membrane</keyword>
<accession>A0ABT8SR50</accession>
<keyword evidence="1" id="KW-0812">Transmembrane</keyword>
<name>A0ABT8SR50_9CAUL</name>
<evidence type="ECO:0000313" key="2">
    <source>
        <dbReference type="EMBL" id="MDO1560303.1"/>
    </source>
</evidence>
<dbReference type="EMBL" id="JAUKTR010000006">
    <property type="protein sequence ID" value="MDO1560303.1"/>
    <property type="molecule type" value="Genomic_DNA"/>
</dbReference>